<evidence type="ECO:0000313" key="2">
    <source>
        <dbReference type="EMBL" id="MDC8012517.1"/>
    </source>
</evidence>
<dbReference type="AlphaFoldDB" id="A0A9X3YHR4"/>
<reference evidence="2" key="1">
    <citation type="submission" date="2023-02" db="EMBL/GenBank/DDBJ databases">
        <title>Tahibacter soli sp. nov. isolated from soil.</title>
        <authorList>
            <person name="Baek J.H."/>
            <person name="Lee J.K."/>
            <person name="Choi D.G."/>
            <person name="Jeon C.O."/>
        </authorList>
    </citation>
    <scope>NUCLEOTIDE SEQUENCE</scope>
    <source>
        <strain evidence="2">BL</strain>
    </source>
</reference>
<evidence type="ECO:0000313" key="3">
    <source>
        <dbReference type="Proteomes" id="UP001139971"/>
    </source>
</evidence>
<dbReference type="Proteomes" id="UP001139971">
    <property type="component" value="Unassembled WGS sequence"/>
</dbReference>
<dbReference type="EMBL" id="JAOVZO020000011">
    <property type="protein sequence ID" value="MDC8012517.1"/>
    <property type="molecule type" value="Genomic_DNA"/>
</dbReference>
<gene>
    <name evidence="2" type="ORF">OD750_008150</name>
</gene>
<keyword evidence="1" id="KW-0732">Signal</keyword>
<comment type="caution">
    <text evidence="2">The sequence shown here is derived from an EMBL/GenBank/DDBJ whole genome shotgun (WGS) entry which is preliminary data.</text>
</comment>
<name>A0A9X3YHR4_9GAMM</name>
<organism evidence="2 3">
    <name type="scientific">Tahibacter soli</name>
    <dbReference type="NCBI Taxonomy" id="2983605"/>
    <lineage>
        <taxon>Bacteria</taxon>
        <taxon>Pseudomonadati</taxon>
        <taxon>Pseudomonadota</taxon>
        <taxon>Gammaproteobacteria</taxon>
        <taxon>Lysobacterales</taxon>
        <taxon>Rhodanobacteraceae</taxon>
        <taxon>Tahibacter</taxon>
    </lineage>
</organism>
<proteinExistence type="predicted"/>
<feature type="chain" id="PRO_5040772397" evidence="1">
    <location>
        <begin position="23"/>
        <end position="353"/>
    </location>
</feature>
<evidence type="ECO:0000256" key="1">
    <source>
        <dbReference type="SAM" id="SignalP"/>
    </source>
</evidence>
<protein>
    <submittedName>
        <fullName evidence="2">Uncharacterized protein</fullName>
    </submittedName>
</protein>
<accession>A0A9X3YHR4</accession>
<keyword evidence="3" id="KW-1185">Reference proteome</keyword>
<dbReference type="RefSeq" id="WP_263541090.1">
    <property type="nucleotide sequence ID" value="NZ_JAOVZO020000011.1"/>
</dbReference>
<feature type="signal peptide" evidence="1">
    <location>
        <begin position="1"/>
        <end position="22"/>
    </location>
</feature>
<sequence>MSLRIALKFVALSLLSCGAAQAAEIGAFACDGCSPLQEEQKALSQRSRGYLFVYNVAGNRIRKFEILVYAVDGARVSDPAAEKLRAAVGARRIDATDDVIDAPAAGDDTARVGVTRELWEYAVDREVRQVFDTIVGIEARLPGVLAGQRSIEVPIRNIGLTPGDIGPRAHDPREIAWFSGSPQGSRYNDFMDRLADQLDDATSTERISRELADVVHGIQGRSSGLSVSVGLTSASVGISWERIKPTVELRLCDDDGNCVTVVVKKEGRYVQVTYKDTRDRHGVTLPNEHQPVRLSWRQNGRDGANAYANWMRAQRLGTVDYIGGSQGGCQLGYILACVRIEGSAMLACQLHCR</sequence>